<dbReference type="PANTHER" id="PTHR19353">
    <property type="entry name" value="FATTY ACID DESATURASE 2"/>
    <property type="match status" value="1"/>
</dbReference>
<dbReference type="InterPro" id="IPR005804">
    <property type="entry name" value="FA_desaturase_dom"/>
</dbReference>
<feature type="domain" description="Fatty acid desaturase" evidence="2">
    <location>
        <begin position="76"/>
        <end position="320"/>
    </location>
</feature>
<dbReference type="CDD" id="cd03507">
    <property type="entry name" value="Delta12-FADS-like"/>
    <property type="match status" value="1"/>
</dbReference>
<comment type="caution">
    <text evidence="3">The sequence shown here is derived from an EMBL/GenBank/DDBJ whole genome shotgun (WGS) entry which is preliminary data.</text>
</comment>
<dbReference type="EMBL" id="JAGSPB010000001">
    <property type="protein sequence ID" value="MBV7264704.1"/>
    <property type="molecule type" value="Genomic_DNA"/>
</dbReference>
<dbReference type="Proteomes" id="UP000699975">
    <property type="component" value="Unassembled WGS sequence"/>
</dbReference>
<dbReference type="InterPro" id="IPR012171">
    <property type="entry name" value="Fatty_acid_desaturase"/>
</dbReference>
<evidence type="ECO:0000313" key="3">
    <source>
        <dbReference type="EMBL" id="MBV7264704.1"/>
    </source>
</evidence>
<reference evidence="3 4" key="1">
    <citation type="submission" date="2021-04" db="EMBL/GenBank/DDBJ databases">
        <authorList>
            <person name="Pira H."/>
            <person name="Risdian C."/>
            <person name="Wink J."/>
        </authorList>
    </citation>
    <scope>NUCLEOTIDE SEQUENCE [LARGE SCALE GENOMIC DNA]</scope>
    <source>
        <strain evidence="3 4">WH131</strain>
    </source>
</reference>
<feature type="transmembrane region" description="Helical" evidence="1">
    <location>
        <begin position="76"/>
        <end position="94"/>
    </location>
</feature>
<keyword evidence="1" id="KW-0812">Transmembrane</keyword>
<dbReference type="Pfam" id="PF00487">
    <property type="entry name" value="FA_desaturase"/>
    <property type="match status" value="1"/>
</dbReference>
<protein>
    <submittedName>
        <fullName evidence="3">Fatty acid desaturase</fullName>
    </submittedName>
</protein>
<accession>A0ABS6SI70</accession>
<evidence type="ECO:0000259" key="2">
    <source>
        <dbReference type="Pfam" id="PF00487"/>
    </source>
</evidence>
<gene>
    <name evidence="3" type="ORF">KCG45_00760</name>
</gene>
<name>A0ABS6SI70_9SPHN</name>
<feature type="transmembrane region" description="Helical" evidence="1">
    <location>
        <begin position="232"/>
        <end position="252"/>
    </location>
</feature>
<keyword evidence="4" id="KW-1185">Reference proteome</keyword>
<feature type="transmembrane region" description="Helical" evidence="1">
    <location>
        <begin position="203"/>
        <end position="225"/>
    </location>
</feature>
<proteinExistence type="predicted"/>
<sequence length="359" mass="40302">MKTHSGRNVTATLSNDAAATKADGAAMALDPRQLARDLAKFRTPNAVRSWLEFAITFVPFVAIFAALLSAVSAGHYLALLATPLAGLFLLRLFIIQHDCGHGAFFEGRKANDWLGRAIGVLTLTPYDCWRRSHALHHASTGNLDARGFGDVDTLTVREFREKSWLGRFGYRLYRHPIVLLGFGPAYLFMLRHRLPIGLMKAGSIYWISAMATNAVIAVIMIGLILQFGLLATVLVFVPVLLTAASVGVWLFYIQHQFEDAHWDHAKDWTFHDAALLGSSYLELPGALRWFTANIGIHHVHHLASRIPFYRLPHVLKVHPELTEVNRFTTRQTIKPLLLTLWDENRRKLVSFREAARLPA</sequence>
<keyword evidence="1" id="KW-0472">Membrane</keyword>
<evidence type="ECO:0000256" key="1">
    <source>
        <dbReference type="SAM" id="Phobius"/>
    </source>
</evidence>
<keyword evidence="1" id="KW-1133">Transmembrane helix</keyword>
<organism evidence="3 4">
    <name type="scientific">Erythrobacter ani</name>
    <dbReference type="NCBI Taxonomy" id="2827235"/>
    <lineage>
        <taxon>Bacteria</taxon>
        <taxon>Pseudomonadati</taxon>
        <taxon>Pseudomonadota</taxon>
        <taxon>Alphaproteobacteria</taxon>
        <taxon>Sphingomonadales</taxon>
        <taxon>Erythrobacteraceae</taxon>
        <taxon>Erythrobacter/Porphyrobacter group</taxon>
        <taxon>Erythrobacter</taxon>
    </lineage>
</organism>
<dbReference type="PANTHER" id="PTHR19353:SF73">
    <property type="entry name" value="FATTY ACID DESATURASE"/>
    <property type="match status" value="1"/>
</dbReference>
<evidence type="ECO:0000313" key="4">
    <source>
        <dbReference type="Proteomes" id="UP000699975"/>
    </source>
</evidence>
<feature type="transmembrane region" description="Helical" evidence="1">
    <location>
        <begin position="50"/>
        <end position="70"/>
    </location>
</feature>